<name>A0AAE0H8R7_9PEZI</name>
<proteinExistence type="predicted"/>
<evidence type="ECO:0000313" key="3">
    <source>
        <dbReference type="Proteomes" id="UP001278766"/>
    </source>
</evidence>
<dbReference type="Gene3D" id="1.10.510.10">
    <property type="entry name" value="Transferase(Phosphotransferase) domain 1"/>
    <property type="match status" value="1"/>
</dbReference>
<feature type="region of interest" description="Disordered" evidence="1">
    <location>
        <begin position="274"/>
        <end position="304"/>
    </location>
</feature>
<dbReference type="InterPro" id="IPR011009">
    <property type="entry name" value="Kinase-like_dom_sf"/>
</dbReference>
<gene>
    <name evidence="2" type="ORF">B0H64DRAFT_366146</name>
</gene>
<dbReference type="EMBL" id="JAUEPN010000008">
    <property type="protein sequence ID" value="KAK3291795.1"/>
    <property type="molecule type" value="Genomic_DNA"/>
</dbReference>
<dbReference type="RefSeq" id="XP_062655309.1">
    <property type="nucleotide sequence ID" value="XM_062801896.1"/>
</dbReference>
<comment type="caution">
    <text evidence="2">The sequence shown here is derived from an EMBL/GenBank/DDBJ whole genome shotgun (WGS) entry which is preliminary data.</text>
</comment>
<reference evidence="2" key="2">
    <citation type="submission" date="2023-06" db="EMBL/GenBank/DDBJ databases">
        <authorList>
            <consortium name="Lawrence Berkeley National Laboratory"/>
            <person name="Haridas S."/>
            <person name="Hensen N."/>
            <person name="Bonometti L."/>
            <person name="Westerberg I."/>
            <person name="Brannstrom I.O."/>
            <person name="Guillou S."/>
            <person name="Cros-Aarteil S."/>
            <person name="Calhoun S."/>
            <person name="Kuo A."/>
            <person name="Mondo S."/>
            <person name="Pangilinan J."/>
            <person name="Riley R."/>
            <person name="Labutti K."/>
            <person name="Andreopoulos B."/>
            <person name="Lipzen A."/>
            <person name="Chen C."/>
            <person name="Yanf M."/>
            <person name="Daum C."/>
            <person name="Ng V."/>
            <person name="Clum A."/>
            <person name="Steindorff A."/>
            <person name="Ohm R."/>
            <person name="Martin F."/>
            <person name="Silar P."/>
            <person name="Natvig D."/>
            <person name="Lalanne C."/>
            <person name="Gautier V."/>
            <person name="Ament-Velasquez S.L."/>
            <person name="Kruys A."/>
            <person name="Hutchinson M.I."/>
            <person name="Powell A.J."/>
            <person name="Barry K."/>
            <person name="Miller A.N."/>
            <person name="Grigoriev I.V."/>
            <person name="Debuchy R."/>
            <person name="Gladieux P."/>
            <person name="Thoren M.H."/>
            <person name="Johannesson H."/>
        </authorList>
    </citation>
    <scope>NUCLEOTIDE SEQUENCE</scope>
    <source>
        <strain evidence="2">CBS 168.71</strain>
    </source>
</reference>
<dbReference type="Proteomes" id="UP001278766">
    <property type="component" value="Unassembled WGS sequence"/>
</dbReference>
<evidence type="ECO:0008006" key="4">
    <source>
        <dbReference type="Google" id="ProtNLM"/>
    </source>
</evidence>
<organism evidence="2 3">
    <name type="scientific">Chaetomium fimeti</name>
    <dbReference type="NCBI Taxonomy" id="1854472"/>
    <lineage>
        <taxon>Eukaryota</taxon>
        <taxon>Fungi</taxon>
        <taxon>Dikarya</taxon>
        <taxon>Ascomycota</taxon>
        <taxon>Pezizomycotina</taxon>
        <taxon>Sordariomycetes</taxon>
        <taxon>Sordariomycetidae</taxon>
        <taxon>Sordariales</taxon>
        <taxon>Chaetomiaceae</taxon>
        <taxon>Chaetomium</taxon>
    </lineage>
</organism>
<dbReference type="PANTHER" id="PTHR37542">
    <property type="entry name" value="HELO DOMAIN-CONTAINING PROTEIN-RELATED"/>
    <property type="match status" value="1"/>
</dbReference>
<reference evidence="2" key="1">
    <citation type="journal article" date="2023" name="Mol. Phylogenet. Evol.">
        <title>Genome-scale phylogeny and comparative genomics of the fungal order Sordariales.</title>
        <authorList>
            <person name="Hensen N."/>
            <person name="Bonometti L."/>
            <person name="Westerberg I."/>
            <person name="Brannstrom I.O."/>
            <person name="Guillou S."/>
            <person name="Cros-Aarteil S."/>
            <person name="Calhoun S."/>
            <person name="Haridas S."/>
            <person name="Kuo A."/>
            <person name="Mondo S."/>
            <person name="Pangilinan J."/>
            <person name="Riley R."/>
            <person name="LaButti K."/>
            <person name="Andreopoulos B."/>
            <person name="Lipzen A."/>
            <person name="Chen C."/>
            <person name="Yan M."/>
            <person name="Daum C."/>
            <person name="Ng V."/>
            <person name="Clum A."/>
            <person name="Steindorff A."/>
            <person name="Ohm R.A."/>
            <person name="Martin F."/>
            <person name="Silar P."/>
            <person name="Natvig D.O."/>
            <person name="Lalanne C."/>
            <person name="Gautier V."/>
            <person name="Ament-Velasquez S.L."/>
            <person name="Kruys A."/>
            <person name="Hutchinson M.I."/>
            <person name="Powell A.J."/>
            <person name="Barry K."/>
            <person name="Miller A.N."/>
            <person name="Grigoriev I.V."/>
            <person name="Debuchy R."/>
            <person name="Gladieux P."/>
            <person name="Hiltunen Thoren M."/>
            <person name="Johannesson H."/>
        </authorList>
    </citation>
    <scope>NUCLEOTIDE SEQUENCE</scope>
    <source>
        <strain evidence="2">CBS 168.71</strain>
    </source>
</reference>
<dbReference type="AlphaFoldDB" id="A0AAE0H8R7"/>
<evidence type="ECO:0000313" key="2">
    <source>
        <dbReference type="EMBL" id="KAK3291795.1"/>
    </source>
</evidence>
<dbReference type="PANTHER" id="PTHR37542:SF1">
    <property type="entry name" value="PRION-INHIBITION AND PROPAGATION HELO DOMAIN-CONTAINING PROTEIN"/>
    <property type="match status" value="1"/>
</dbReference>
<accession>A0AAE0H8R7</accession>
<keyword evidence="3" id="KW-1185">Reference proteome</keyword>
<protein>
    <recommendedName>
        <fullName evidence="4">Protein kinase domain-containing protein</fullName>
    </recommendedName>
</protein>
<dbReference type="SUPFAM" id="SSF56112">
    <property type="entry name" value="Protein kinase-like (PK-like)"/>
    <property type="match status" value="1"/>
</dbReference>
<evidence type="ECO:0000256" key="1">
    <source>
        <dbReference type="SAM" id="MobiDB-lite"/>
    </source>
</evidence>
<dbReference type="GeneID" id="87838844"/>
<sequence length="570" mass="64201">MDILAFTMTCFELGDKVLEICETWKNTDGEVEQRVVIVNSTWDRTKRQAEFMSRIAPIIDDGMRRIMDDLLRQLSLCLTLAMNTLETVNRRASLARPSLWGFGSRAAKKASWVWKKETLDSVIIDLEAWKARFDPSWFLLMKIANPIIDSELAKARVAEAEARGRPTAARHPFAVAAGLRTVVATEPSKIKFDFHKESQMERHDIQFSTVKVGRLARDDPRWYILDTVEVGPAARVRDIGRDVRVLATKLAQTDAFAFGLLNCKGVIAVPRHKPVSSSAAPGHRQPPYLSPPAPSRRSRSPSPNQHDYTCFRFVFRIPDGVEVEMLRSLRQLLLNSDAHISLTRKLGMARELAKAVSYVHTFAFVHKNVRPESVLWVEGMRASKSPVFLVGFDAFRGGAADTIMAGDMRWDRNVYRHPLRQGNDPAEKYRMHHDIYSLGVCLLEIGLWESFVEYTTEAEVAGPPQAKLGRTYHHFQEWLRATEARTGQDGSAGFLDAVAFRLKDYLVERTKARLAPRMGEKYARVVLSCLTCLDDNNEDFDGAEAADASDDATALCFIEGIMKALDEISV</sequence>